<sequence length="295" mass="34394">MSFNISSVILHYNSINSLRKVIEAVKNQTYNVGQIIVVDNGSPGFKLDEFPDVELLELTRNEGVGKGHNTGWKYALDKYNPDFIWSLEHDCIPFDNCLEELVKHYKRDEFACYCAVEKNDYQFDKYKHFIFNSTGFAEIVDKTKLDNYKGGLSFNGLLLPTWIIEKVGFLNEEFFIGREDIDFYKRIYKMGGYSLRITSALTHHDMHKDKKVLKFGNRVFLFPAQSLFREYYSSRNAYYHALKEGTSGFKLKLKFIRGLLITFIMRNQKIKRIKLRIKAYNDALSGRMGAAELKL</sequence>
<evidence type="ECO:0000259" key="4">
    <source>
        <dbReference type="Pfam" id="PF00535"/>
    </source>
</evidence>
<evidence type="ECO:0000256" key="1">
    <source>
        <dbReference type="ARBA" id="ARBA00006739"/>
    </source>
</evidence>
<organism evidence="5 6">
    <name type="scientific">Marivirga lumbricoides</name>
    <dbReference type="NCBI Taxonomy" id="1046115"/>
    <lineage>
        <taxon>Bacteria</taxon>
        <taxon>Pseudomonadati</taxon>
        <taxon>Bacteroidota</taxon>
        <taxon>Cytophagia</taxon>
        <taxon>Cytophagales</taxon>
        <taxon>Marivirgaceae</taxon>
        <taxon>Marivirga</taxon>
    </lineage>
</organism>
<name>A0ABQ1LQC9_9BACT</name>
<accession>A0ABQ1LQC9</accession>
<dbReference type="SUPFAM" id="SSF53448">
    <property type="entry name" value="Nucleotide-diphospho-sugar transferases"/>
    <property type="match status" value="1"/>
</dbReference>
<dbReference type="InterPro" id="IPR029044">
    <property type="entry name" value="Nucleotide-diphossugar_trans"/>
</dbReference>
<dbReference type="PANTHER" id="PTHR43179:SF12">
    <property type="entry name" value="GALACTOFURANOSYLTRANSFERASE GLFT2"/>
    <property type="match status" value="1"/>
</dbReference>
<comment type="caution">
    <text evidence="5">The sequence shown here is derived from an EMBL/GenBank/DDBJ whole genome shotgun (WGS) entry which is preliminary data.</text>
</comment>
<proteinExistence type="inferred from homology"/>
<evidence type="ECO:0000313" key="6">
    <source>
        <dbReference type="Proteomes" id="UP000636010"/>
    </source>
</evidence>
<gene>
    <name evidence="5" type="ORF">GCM10011506_12100</name>
</gene>
<dbReference type="InterPro" id="IPR001173">
    <property type="entry name" value="Glyco_trans_2-like"/>
</dbReference>
<keyword evidence="2" id="KW-0328">Glycosyltransferase</keyword>
<dbReference type="EMBL" id="BMEC01000003">
    <property type="protein sequence ID" value="GGC28315.1"/>
    <property type="molecule type" value="Genomic_DNA"/>
</dbReference>
<evidence type="ECO:0000313" key="5">
    <source>
        <dbReference type="EMBL" id="GGC28315.1"/>
    </source>
</evidence>
<comment type="similarity">
    <text evidence="1">Belongs to the glycosyltransferase 2 family.</text>
</comment>
<dbReference type="Gene3D" id="3.90.550.10">
    <property type="entry name" value="Spore Coat Polysaccharide Biosynthesis Protein SpsA, Chain A"/>
    <property type="match status" value="1"/>
</dbReference>
<evidence type="ECO:0000256" key="2">
    <source>
        <dbReference type="ARBA" id="ARBA00022676"/>
    </source>
</evidence>
<dbReference type="RefSeq" id="WP_188461292.1">
    <property type="nucleotide sequence ID" value="NZ_BAABHU010000003.1"/>
</dbReference>
<dbReference type="GO" id="GO:0016740">
    <property type="term" value="F:transferase activity"/>
    <property type="evidence" value="ECO:0007669"/>
    <property type="project" value="UniProtKB-KW"/>
</dbReference>
<protein>
    <submittedName>
        <fullName evidence="5">Glycosyl transferase</fullName>
    </submittedName>
</protein>
<dbReference type="Proteomes" id="UP000636010">
    <property type="component" value="Unassembled WGS sequence"/>
</dbReference>
<feature type="domain" description="Glycosyltransferase 2-like" evidence="4">
    <location>
        <begin position="8"/>
        <end position="129"/>
    </location>
</feature>
<dbReference type="Pfam" id="PF00535">
    <property type="entry name" value="Glycos_transf_2"/>
    <property type="match status" value="1"/>
</dbReference>
<evidence type="ECO:0000256" key="3">
    <source>
        <dbReference type="ARBA" id="ARBA00022679"/>
    </source>
</evidence>
<keyword evidence="3 5" id="KW-0808">Transferase</keyword>
<dbReference type="PANTHER" id="PTHR43179">
    <property type="entry name" value="RHAMNOSYLTRANSFERASE WBBL"/>
    <property type="match status" value="1"/>
</dbReference>
<reference evidence="6" key="1">
    <citation type="journal article" date="2019" name="Int. J. Syst. Evol. Microbiol.">
        <title>The Global Catalogue of Microorganisms (GCM) 10K type strain sequencing project: providing services to taxonomists for standard genome sequencing and annotation.</title>
        <authorList>
            <consortium name="The Broad Institute Genomics Platform"/>
            <consortium name="The Broad Institute Genome Sequencing Center for Infectious Disease"/>
            <person name="Wu L."/>
            <person name="Ma J."/>
        </authorList>
    </citation>
    <scope>NUCLEOTIDE SEQUENCE [LARGE SCALE GENOMIC DNA]</scope>
    <source>
        <strain evidence="6">CGMCC 1.10832</strain>
    </source>
</reference>
<keyword evidence="6" id="KW-1185">Reference proteome</keyword>